<reference evidence="2" key="1">
    <citation type="journal article" date="2014" name="Science">
        <title>The coffee genome provides insight into the convergent evolution of caffeine biosynthesis.</title>
        <authorList>
            <person name="Denoeud F."/>
            <person name="Carretero-Paulet L."/>
            <person name="Dereeper A."/>
            <person name="Droc G."/>
            <person name="Guyot R."/>
            <person name="Pietrella M."/>
            <person name="Zheng C."/>
            <person name="Alberti A."/>
            <person name="Anthony F."/>
            <person name="Aprea G."/>
            <person name="Aury J.M."/>
            <person name="Bento P."/>
            <person name="Bernard M."/>
            <person name="Bocs S."/>
            <person name="Campa C."/>
            <person name="Cenci A."/>
            <person name="Combes M.C."/>
            <person name="Crouzillat D."/>
            <person name="Da Silva C."/>
            <person name="Daddiego L."/>
            <person name="De Bellis F."/>
            <person name="Dussert S."/>
            <person name="Garsmeur O."/>
            <person name="Gayraud T."/>
            <person name="Guignon V."/>
            <person name="Jahn K."/>
            <person name="Jamilloux V."/>
            <person name="Joet T."/>
            <person name="Labadie K."/>
            <person name="Lan T."/>
            <person name="Leclercq J."/>
            <person name="Lepelley M."/>
            <person name="Leroy T."/>
            <person name="Li L.T."/>
            <person name="Librado P."/>
            <person name="Lopez L."/>
            <person name="Munoz A."/>
            <person name="Noel B."/>
            <person name="Pallavicini A."/>
            <person name="Perrotta G."/>
            <person name="Poncet V."/>
            <person name="Pot D."/>
            <person name="Priyono X."/>
            <person name="Rigoreau M."/>
            <person name="Rouard M."/>
            <person name="Rozas J."/>
            <person name="Tranchant-Dubreuil C."/>
            <person name="VanBuren R."/>
            <person name="Zhang Q."/>
            <person name="Andrade A.C."/>
            <person name="Argout X."/>
            <person name="Bertrand B."/>
            <person name="de Kochko A."/>
            <person name="Graziosi G."/>
            <person name="Henry R.J."/>
            <person name="Jayarama X."/>
            <person name="Ming R."/>
            <person name="Nagai C."/>
            <person name="Rounsley S."/>
            <person name="Sankoff D."/>
            <person name="Giuliano G."/>
            <person name="Albert V.A."/>
            <person name="Wincker P."/>
            <person name="Lashermes P."/>
        </authorList>
    </citation>
    <scope>NUCLEOTIDE SEQUENCE [LARGE SCALE GENOMIC DNA]</scope>
    <source>
        <strain evidence="2">cv. DH200-94</strain>
    </source>
</reference>
<name>A0A068TNT6_COFCA</name>
<proteinExistence type="predicted"/>
<dbReference type="AlphaFoldDB" id="A0A068TNT6"/>
<dbReference type="Proteomes" id="UP000295252">
    <property type="component" value="Chromosome VI"/>
</dbReference>
<dbReference type="InParanoid" id="A0A068TNT6"/>
<organism evidence="1 2">
    <name type="scientific">Coffea canephora</name>
    <name type="common">Robusta coffee</name>
    <dbReference type="NCBI Taxonomy" id="49390"/>
    <lineage>
        <taxon>Eukaryota</taxon>
        <taxon>Viridiplantae</taxon>
        <taxon>Streptophyta</taxon>
        <taxon>Embryophyta</taxon>
        <taxon>Tracheophyta</taxon>
        <taxon>Spermatophyta</taxon>
        <taxon>Magnoliopsida</taxon>
        <taxon>eudicotyledons</taxon>
        <taxon>Gunneridae</taxon>
        <taxon>Pentapetalae</taxon>
        <taxon>asterids</taxon>
        <taxon>lamiids</taxon>
        <taxon>Gentianales</taxon>
        <taxon>Rubiaceae</taxon>
        <taxon>Ixoroideae</taxon>
        <taxon>Gardenieae complex</taxon>
        <taxon>Bertiereae - Coffeeae clade</taxon>
        <taxon>Coffeeae</taxon>
        <taxon>Coffea</taxon>
    </lineage>
</organism>
<gene>
    <name evidence="1" type="ORF">GSCOC_T00021962001</name>
</gene>
<evidence type="ECO:0000313" key="2">
    <source>
        <dbReference type="Proteomes" id="UP000295252"/>
    </source>
</evidence>
<dbReference type="EMBL" id="HG739086">
    <property type="protein sequence ID" value="CDO98000.1"/>
    <property type="molecule type" value="Genomic_DNA"/>
</dbReference>
<accession>A0A068TNT6</accession>
<sequence>MDIVDWIVRMLHLEFACGPYSSYLILQAFDRDTVLLGVGKKRNALEEGVEPSTLWLTATRSNRLSYSSFLCICSSGIKFHIRPGRHHRLFGGLNGDDESGYGLWVFAESETRLK</sequence>
<dbReference type="Gramene" id="CDO98000">
    <property type="protein sequence ID" value="CDO98000"/>
    <property type="gene ID" value="GSCOC_T00021962001"/>
</dbReference>
<protein>
    <submittedName>
        <fullName evidence="1">Uncharacterized protein</fullName>
    </submittedName>
</protein>
<evidence type="ECO:0000313" key="1">
    <source>
        <dbReference type="EMBL" id="CDO98000.1"/>
    </source>
</evidence>
<keyword evidence="2" id="KW-1185">Reference proteome</keyword>